<proteinExistence type="predicted"/>
<dbReference type="Proteomes" id="UP000003107">
    <property type="component" value="Unassembled WGS sequence"/>
</dbReference>
<accession>C6RGW4</accession>
<dbReference type="eggNOG" id="COG2944">
    <property type="taxonomic scope" value="Bacteria"/>
</dbReference>
<dbReference type="CDD" id="cd00093">
    <property type="entry name" value="HTH_XRE"/>
    <property type="match status" value="1"/>
</dbReference>
<dbReference type="OrthoDB" id="5325244at2"/>
<evidence type="ECO:0000313" key="2">
    <source>
        <dbReference type="Proteomes" id="UP000003107"/>
    </source>
</evidence>
<name>C6RGW4_9BACT</name>
<gene>
    <name evidence="1" type="ORF">CAMSH0001_0952</name>
</gene>
<keyword evidence="2" id="KW-1185">Reference proteome</keyword>
<dbReference type="InterPro" id="IPR001387">
    <property type="entry name" value="Cro/C1-type_HTH"/>
</dbReference>
<dbReference type="EMBL" id="ACVQ01000021">
    <property type="protein sequence ID" value="EET79449.1"/>
    <property type="molecule type" value="Genomic_DNA"/>
</dbReference>
<organism evidence="1 2">
    <name type="scientific">Campylobacter showae RM3277</name>
    <dbReference type="NCBI Taxonomy" id="553219"/>
    <lineage>
        <taxon>Bacteria</taxon>
        <taxon>Pseudomonadati</taxon>
        <taxon>Campylobacterota</taxon>
        <taxon>Epsilonproteobacteria</taxon>
        <taxon>Campylobacterales</taxon>
        <taxon>Campylobacteraceae</taxon>
        <taxon>Campylobacter</taxon>
    </lineage>
</organism>
<sequence length="71" mass="8141">MDKKEFNNLLKRAKLSKKEFAELVGVLPSSVNNWGGSQNVPYWVESWLINYIKAGNFDKIGEMFKSLDTDT</sequence>
<dbReference type="RefSeq" id="WP_002948796.1">
    <property type="nucleotide sequence ID" value="NZ_ACVQ01000021.1"/>
</dbReference>
<dbReference type="AlphaFoldDB" id="C6RGW4"/>
<dbReference type="GeneID" id="60991083"/>
<reference evidence="1 2" key="1">
    <citation type="submission" date="2009-07" db="EMBL/GenBank/DDBJ databases">
        <authorList>
            <person name="Madupu R."/>
            <person name="Sebastian Y."/>
            <person name="Durkin A.S."/>
            <person name="Torralba M."/>
            <person name="Methe B."/>
            <person name="Sutton G.G."/>
            <person name="Strausberg R.L."/>
            <person name="Nelson K.E."/>
        </authorList>
    </citation>
    <scope>NUCLEOTIDE SEQUENCE [LARGE SCALE GENOMIC DNA]</scope>
    <source>
        <strain evidence="1 2">RM3277</strain>
    </source>
</reference>
<comment type="caution">
    <text evidence="1">The sequence shown here is derived from an EMBL/GenBank/DDBJ whole genome shotgun (WGS) entry which is preliminary data.</text>
</comment>
<evidence type="ECO:0000313" key="1">
    <source>
        <dbReference type="EMBL" id="EET79449.1"/>
    </source>
</evidence>
<evidence type="ECO:0008006" key="3">
    <source>
        <dbReference type="Google" id="ProtNLM"/>
    </source>
</evidence>
<protein>
    <recommendedName>
        <fullName evidence="3">HTH cro/C1-type domain-containing protein</fullName>
    </recommendedName>
</protein>